<feature type="compositionally biased region" description="Low complexity" evidence="1">
    <location>
        <begin position="1"/>
        <end position="11"/>
    </location>
</feature>
<keyword evidence="4" id="KW-1185">Reference proteome</keyword>
<dbReference type="RefSeq" id="WP_380048036.1">
    <property type="nucleotide sequence ID" value="NZ_JBHSOH010000006.1"/>
</dbReference>
<evidence type="ECO:0000313" key="3">
    <source>
        <dbReference type="EMBL" id="MFC5848214.1"/>
    </source>
</evidence>
<keyword evidence="2" id="KW-0812">Transmembrane</keyword>
<dbReference type="InterPro" id="IPR010903">
    <property type="entry name" value="DUF1517"/>
</dbReference>
<feature type="compositionally biased region" description="Basic residues" evidence="1">
    <location>
        <begin position="12"/>
        <end position="22"/>
    </location>
</feature>
<sequence length="347" mass="34928">MPRLTDSASPRPNRRDRRRRDPRRSAVLAFTALLAAGSLTLGGGPHSAPDTSALSVGVAAAQSGGGFGGSSSGGSSSGGGSFGGSGGGYSGGGYSGGGYSGPIIVGGGYGGGYYGGGGGFGLVPLILFGVVVFAVMGFMRRSLSGGGARGLGGLAGGGTAQAVSVQLLLAQGDEVKKALQRVAQTGDPDSNEGLARMLQEAALVALRHPERWGYANVERAQGGASSADSQVGAWATEARAAFTEQTTSNYQNRDVNSGFEHRSDYTFEKETGDLYLAVTIAVAAHALGTLPPAGVTTAAEVRAALAAIGAVAPGDLIRGEVVWSPDVEGEFLTEDEAIQKYPKLTKL</sequence>
<dbReference type="InterPro" id="IPR053023">
    <property type="entry name" value="FLAP_modulator"/>
</dbReference>
<accession>A0ABW1DK78</accession>
<protein>
    <submittedName>
        <fullName evidence="3">DUF1517 domain-containing protein</fullName>
    </submittedName>
</protein>
<evidence type="ECO:0000256" key="2">
    <source>
        <dbReference type="SAM" id="Phobius"/>
    </source>
</evidence>
<dbReference type="PANTHER" id="PTHR33975">
    <property type="entry name" value="MYELIN-ASSOCIATED OLIGODENDROCYTE BASIC PROTEIN"/>
    <property type="match status" value="1"/>
</dbReference>
<name>A0ABW1DK78_9DEIO</name>
<feature type="transmembrane region" description="Helical" evidence="2">
    <location>
        <begin position="119"/>
        <end position="139"/>
    </location>
</feature>
<dbReference type="EMBL" id="JBHSOH010000006">
    <property type="protein sequence ID" value="MFC5848214.1"/>
    <property type="molecule type" value="Genomic_DNA"/>
</dbReference>
<evidence type="ECO:0000256" key="1">
    <source>
        <dbReference type="SAM" id="MobiDB-lite"/>
    </source>
</evidence>
<dbReference type="PIRSF" id="PIRSF037221">
    <property type="entry name" value="DUF1517"/>
    <property type="match status" value="1"/>
</dbReference>
<comment type="caution">
    <text evidence="3">The sequence shown here is derived from an EMBL/GenBank/DDBJ whole genome shotgun (WGS) entry which is preliminary data.</text>
</comment>
<feature type="region of interest" description="Disordered" evidence="1">
    <location>
        <begin position="1"/>
        <end position="24"/>
    </location>
</feature>
<proteinExistence type="predicted"/>
<reference evidence="4" key="1">
    <citation type="journal article" date="2019" name="Int. J. Syst. Evol. Microbiol.">
        <title>The Global Catalogue of Microorganisms (GCM) 10K type strain sequencing project: providing services to taxonomists for standard genome sequencing and annotation.</title>
        <authorList>
            <consortium name="The Broad Institute Genomics Platform"/>
            <consortium name="The Broad Institute Genome Sequencing Center for Infectious Disease"/>
            <person name="Wu L."/>
            <person name="Ma J."/>
        </authorList>
    </citation>
    <scope>NUCLEOTIDE SEQUENCE [LARGE SCALE GENOMIC DNA]</scope>
    <source>
        <strain evidence="4">CGMCC 1.15053</strain>
    </source>
</reference>
<evidence type="ECO:0000313" key="4">
    <source>
        <dbReference type="Proteomes" id="UP001595979"/>
    </source>
</evidence>
<keyword evidence="2" id="KW-1133">Transmembrane helix</keyword>
<gene>
    <name evidence="3" type="ORF">ACFPQ6_07800</name>
</gene>
<dbReference type="Pfam" id="PF07466">
    <property type="entry name" value="DUF1517"/>
    <property type="match status" value="1"/>
</dbReference>
<dbReference type="Proteomes" id="UP001595979">
    <property type="component" value="Unassembled WGS sequence"/>
</dbReference>
<organism evidence="3 4">
    <name type="scientific">Deinococcus petrolearius</name>
    <dbReference type="NCBI Taxonomy" id="1751295"/>
    <lineage>
        <taxon>Bacteria</taxon>
        <taxon>Thermotogati</taxon>
        <taxon>Deinococcota</taxon>
        <taxon>Deinococci</taxon>
        <taxon>Deinococcales</taxon>
        <taxon>Deinococcaceae</taxon>
        <taxon>Deinococcus</taxon>
    </lineage>
</organism>
<keyword evidence="2" id="KW-0472">Membrane</keyword>
<dbReference type="PANTHER" id="PTHR33975:SF2">
    <property type="entry name" value="MYELIN-ASSOCIATED OLIGODENDROCYTE BASIC PROTEIN"/>
    <property type="match status" value="1"/>
</dbReference>